<evidence type="ECO:0000313" key="3">
    <source>
        <dbReference type="Proteomes" id="UP000178129"/>
    </source>
</evidence>
<dbReference type="Proteomes" id="UP000178129">
    <property type="component" value="Unassembled WGS sequence"/>
</dbReference>
<name>A0A1E1LEZ5_9HELO</name>
<evidence type="ECO:0000256" key="1">
    <source>
        <dbReference type="SAM" id="SignalP"/>
    </source>
</evidence>
<dbReference type="EMBL" id="FJUW01000048">
    <property type="protein sequence ID" value="CZT09095.1"/>
    <property type="molecule type" value="Genomic_DNA"/>
</dbReference>
<comment type="caution">
    <text evidence="2">The sequence shown here is derived from an EMBL/GenBank/DDBJ whole genome shotgun (WGS) entry which is preliminary data.</text>
</comment>
<keyword evidence="1" id="KW-0732">Signal</keyword>
<sequence>MLFNTISIFGLVAIASAAPHTHTRSEKEVGAPAARGIHSRSIVARSNDNYIPNFASGFDSQIIIQQQTVTILNMVNTQQIVEAQRQAEFLFIQAIQQQLLAQQQLQFAIDNIRINTFLNVNPSVNTVAIIVTQIQSNLSTSQQIFVVVNESSQMNIGRSDQGPIPGFAGPQFASYTPGDNASFQASGINLFPFGVASPQFANSRNFVDPALIIQPTQGLFVASQNQQQFNAIVVV</sequence>
<dbReference type="STRING" id="914237.A0A1E1LEZ5"/>
<feature type="chain" id="PRO_5009447093" evidence="1">
    <location>
        <begin position="18"/>
        <end position="235"/>
    </location>
</feature>
<proteinExistence type="predicted"/>
<evidence type="ECO:0000313" key="2">
    <source>
        <dbReference type="EMBL" id="CZT09095.1"/>
    </source>
</evidence>
<protein>
    <submittedName>
        <fullName evidence="2">Uncharacterized protein</fullName>
    </submittedName>
</protein>
<organism evidence="2 3">
    <name type="scientific">Rhynchosporium graminicola</name>
    <dbReference type="NCBI Taxonomy" id="2792576"/>
    <lineage>
        <taxon>Eukaryota</taxon>
        <taxon>Fungi</taxon>
        <taxon>Dikarya</taxon>
        <taxon>Ascomycota</taxon>
        <taxon>Pezizomycotina</taxon>
        <taxon>Leotiomycetes</taxon>
        <taxon>Helotiales</taxon>
        <taxon>Ploettnerulaceae</taxon>
        <taxon>Rhynchosporium</taxon>
    </lineage>
</organism>
<keyword evidence="3" id="KW-1185">Reference proteome</keyword>
<gene>
    <name evidence="2" type="ORF">RCO7_09895</name>
</gene>
<feature type="signal peptide" evidence="1">
    <location>
        <begin position="1"/>
        <end position="17"/>
    </location>
</feature>
<dbReference type="AlphaFoldDB" id="A0A1E1LEZ5"/>
<accession>A0A1E1LEZ5</accession>
<dbReference type="InParanoid" id="A0A1E1LEZ5"/>
<reference evidence="3" key="1">
    <citation type="submission" date="2016-03" db="EMBL/GenBank/DDBJ databases">
        <authorList>
            <person name="Ploux O."/>
        </authorList>
    </citation>
    <scope>NUCLEOTIDE SEQUENCE [LARGE SCALE GENOMIC DNA]</scope>
    <source>
        <strain evidence="3">UK7</strain>
    </source>
</reference>